<proteinExistence type="predicted"/>
<dbReference type="EMBL" id="JASPKY010000068">
    <property type="protein sequence ID" value="KAK9743546.1"/>
    <property type="molecule type" value="Genomic_DNA"/>
</dbReference>
<dbReference type="Proteomes" id="UP001458880">
    <property type="component" value="Unassembled WGS sequence"/>
</dbReference>
<organism evidence="1 2">
    <name type="scientific">Popillia japonica</name>
    <name type="common">Japanese beetle</name>
    <dbReference type="NCBI Taxonomy" id="7064"/>
    <lineage>
        <taxon>Eukaryota</taxon>
        <taxon>Metazoa</taxon>
        <taxon>Ecdysozoa</taxon>
        <taxon>Arthropoda</taxon>
        <taxon>Hexapoda</taxon>
        <taxon>Insecta</taxon>
        <taxon>Pterygota</taxon>
        <taxon>Neoptera</taxon>
        <taxon>Endopterygota</taxon>
        <taxon>Coleoptera</taxon>
        <taxon>Polyphaga</taxon>
        <taxon>Scarabaeiformia</taxon>
        <taxon>Scarabaeidae</taxon>
        <taxon>Rutelinae</taxon>
        <taxon>Popillia</taxon>
    </lineage>
</organism>
<accession>A0AAW1MAA1</accession>
<reference evidence="1 2" key="1">
    <citation type="journal article" date="2024" name="BMC Genomics">
        <title>De novo assembly and annotation of Popillia japonica's genome with initial clues to its potential as an invasive pest.</title>
        <authorList>
            <person name="Cucini C."/>
            <person name="Boschi S."/>
            <person name="Funari R."/>
            <person name="Cardaioli E."/>
            <person name="Iannotti N."/>
            <person name="Marturano G."/>
            <person name="Paoli F."/>
            <person name="Bruttini M."/>
            <person name="Carapelli A."/>
            <person name="Frati F."/>
            <person name="Nardi F."/>
        </authorList>
    </citation>
    <scope>NUCLEOTIDE SEQUENCE [LARGE SCALE GENOMIC DNA]</scope>
    <source>
        <strain evidence="1">DMR45628</strain>
    </source>
</reference>
<evidence type="ECO:0000313" key="1">
    <source>
        <dbReference type="EMBL" id="KAK9743546.1"/>
    </source>
</evidence>
<protein>
    <submittedName>
        <fullName evidence="1">Uncharacterized protein</fullName>
    </submittedName>
</protein>
<keyword evidence="2" id="KW-1185">Reference proteome</keyword>
<sequence>MNFNEVVICQASLNEIPAVIYQLTVIDCLKVICSQKAGTGQMNQDSNYILRNDAVATTYYAGHFLKPFLLER</sequence>
<name>A0AAW1MAA1_POPJA</name>
<evidence type="ECO:0000313" key="2">
    <source>
        <dbReference type="Proteomes" id="UP001458880"/>
    </source>
</evidence>
<gene>
    <name evidence="1" type="ORF">QE152_g8497</name>
</gene>
<dbReference type="AlphaFoldDB" id="A0AAW1MAA1"/>
<comment type="caution">
    <text evidence="1">The sequence shown here is derived from an EMBL/GenBank/DDBJ whole genome shotgun (WGS) entry which is preliminary data.</text>
</comment>